<dbReference type="InterPro" id="IPR030390">
    <property type="entry name" value="MeTrfase_TrmA_AS"/>
</dbReference>
<dbReference type="AlphaFoldDB" id="A0A6J5ZM33"/>
<accession>A0A6J5ZM33</accession>
<gene>
    <name evidence="5" type="ORF">UFOPK3522_00863</name>
</gene>
<feature type="domain" description="TRAM" evidence="4">
    <location>
        <begin position="13"/>
        <end position="75"/>
    </location>
</feature>
<evidence type="ECO:0000256" key="3">
    <source>
        <dbReference type="ARBA" id="ARBA00022691"/>
    </source>
</evidence>
<dbReference type="NCBIfam" id="TIGR00479">
    <property type="entry name" value="rumA"/>
    <property type="match status" value="1"/>
</dbReference>
<dbReference type="PANTHER" id="PTHR11061">
    <property type="entry name" value="RNA M5U METHYLTRANSFERASE"/>
    <property type="match status" value="1"/>
</dbReference>
<dbReference type="Gene3D" id="2.40.50.140">
    <property type="entry name" value="Nucleic acid-binding proteins"/>
    <property type="match status" value="1"/>
</dbReference>
<dbReference type="InterPro" id="IPR030391">
    <property type="entry name" value="MeTrfase_TrmA_CS"/>
</dbReference>
<dbReference type="GO" id="GO:0006396">
    <property type="term" value="P:RNA processing"/>
    <property type="evidence" value="ECO:0007669"/>
    <property type="project" value="InterPro"/>
</dbReference>
<dbReference type="SUPFAM" id="SSF50249">
    <property type="entry name" value="Nucleic acid-binding proteins"/>
    <property type="match status" value="1"/>
</dbReference>
<dbReference type="SUPFAM" id="SSF53335">
    <property type="entry name" value="S-adenosyl-L-methionine-dependent methyltransferases"/>
    <property type="match status" value="1"/>
</dbReference>
<dbReference type="GO" id="GO:0001510">
    <property type="term" value="P:RNA methylation"/>
    <property type="evidence" value="ECO:0007669"/>
    <property type="project" value="UniProtKB-ARBA"/>
</dbReference>
<name>A0A6J5ZM33_9ZZZZ</name>
<dbReference type="InterPro" id="IPR012340">
    <property type="entry name" value="NA-bd_OB-fold"/>
</dbReference>
<sequence length="462" mass="50908">MTEQPTAEDERTRIDRGDRLEVRIEGLANGGKGIARVAVADRSYVIFVRDTVPGDLVRIEVTKRKRAFAEARPLEMLEPGPDRIEPLADHPGAAWQVLSYERQLEVKSEQVDDALRRIGKLDGFELEPIIPAVEEWRYRNKLEFSFGVEEDGTLCCGFHAPGSWSRILPMDDCLLASEASNRIREAALEVCQEMGLKAYDRRTHEGLLRNLVVREGRRTGQIQARIVTSPGDFDQRRFADAMIEAGAISVIRTVAPSSGETTQGGTDILIDGVGAIEEECSGLRFSLGSEAFFQTNTEMAEKLYATVGEYADLKGWERVYDLCCGIGSIGLTLAPRAGEVIGVEIVEEAVEDARRNARSNEITNARFVAGNVRVVLKEDVDELGRPDLIVLDPPRSGLSAKVIGRVAEAGAKRIVYVSCNPTTLAPNAAQIVEAGYKLVRVRPVDMFPQTPHIECVALFERA</sequence>
<keyword evidence="1" id="KW-0489">Methyltransferase</keyword>
<dbReference type="InterPro" id="IPR010280">
    <property type="entry name" value="U5_MeTrfase_fam"/>
</dbReference>
<dbReference type="FunFam" id="3.40.50.150:FF:000009">
    <property type="entry name" value="23S rRNA (Uracil(1939)-C(5))-methyltransferase RlmD"/>
    <property type="match status" value="1"/>
</dbReference>
<dbReference type="Pfam" id="PF01938">
    <property type="entry name" value="TRAM"/>
    <property type="match status" value="1"/>
</dbReference>
<protein>
    <submittedName>
        <fullName evidence="5">Unannotated protein</fullName>
    </submittedName>
</protein>
<organism evidence="5">
    <name type="scientific">freshwater metagenome</name>
    <dbReference type="NCBI Taxonomy" id="449393"/>
    <lineage>
        <taxon>unclassified sequences</taxon>
        <taxon>metagenomes</taxon>
        <taxon>ecological metagenomes</taxon>
    </lineage>
</organism>
<evidence type="ECO:0000256" key="1">
    <source>
        <dbReference type="ARBA" id="ARBA00022603"/>
    </source>
</evidence>
<dbReference type="GO" id="GO:0008173">
    <property type="term" value="F:RNA methyltransferase activity"/>
    <property type="evidence" value="ECO:0007669"/>
    <property type="project" value="InterPro"/>
</dbReference>
<dbReference type="Gene3D" id="2.40.50.1070">
    <property type="match status" value="1"/>
</dbReference>
<proteinExistence type="predicted"/>
<keyword evidence="3" id="KW-0949">S-adenosyl-L-methionine</keyword>
<dbReference type="Pfam" id="PF05958">
    <property type="entry name" value="tRNA_U5-meth_tr"/>
    <property type="match status" value="1"/>
</dbReference>
<dbReference type="PANTHER" id="PTHR11061:SF30">
    <property type="entry name" value="TRNA (URACIL(54)-C(5))-METHYLTRANSFERASE"/>
    <property type="match status" value="1"/>
</dbReference>
<keyword evidence="2" id="KW-0808">Transferase</keyword>
<dbReference type="PROSITE" id="PS01231">
    <property type="entry name" value="TRMA_2"/>
    <property type="match status" value="1"/>
</dbReference>
<evidence type="ECO:0000313" key="5">
    <source>
        <dbReference type="EMBL" id="CAB4343714.1"/>
    </source>
</evidence>
<dbReference type="EMBL" id="CAESAO010000064">
    <property type="protein sequence ID" value="CAB4343714.1"/>
    <property type="molecule type" value="Genomic_DNA"/>
</dbReference>
<dbReference type="InterPro" id="IPR002792">
    <property type="entry name" value="TRAM_dom"/>
</dbReference>
<evidence type="ECO:0000259" key="4">
    <source>
        <dbReference type="PROSITE" id="PS50926"/>
    </source>
</evidence>
<dbReference type="GO" id="GO:0008757">
    <property type="term" value="F:S-adenosylmethionine-dependent methyltransferase activity"/>
    <property type="evidence" value="ECO:0007669"/>
    <property type="project" value="UniProtKB-ARBA"/>
</dbReference>
<dbReference type="CDD" id="cd02440">
    <property type="entry name" value="AdoMet_MTases"/>
    <property type="match status" value="1"/>
</dbReference>
<dbReference type="PROSITE" id="PS01230">
    <property type="entry name" value="TRMA_1"/>
    <property type="match status" value="1"/>
</dbReference>
<evidence type="ECO:0000256" key="2">
    <source>
        <dbReference type="ARBA" id="ARBA00022679"/>
    </source>
</evidence>
<dbReference type="PROSITE" id="PS50926">
    <property type="entry name" value="TRAM"/>
    <property type="match status" value="1"/>
</dbReference>
<dbReference type="Gene3D" id="3.40.50.150">
    <property type="entry name" value="Vaccinia Virus protein VP39"/>
    <property type="match status" value="1"/>
</dbReference>
<reference evidence="5" key="1">
    <citation type="submission" date="2020-05" db="EMBL/GenBank/DDBJ databases">
        <authorList>
            <person name="Chiriac C."/>
            <person name="Salcher M."/>
            <person name="Ghai R."/>
            <person name="Kavagutti S V."/>
        </authorList>
    </citation>
    <scope>NUCLEOTIDE SEQUENCE</scope>
</reference>
<dbReference type="InterPro" id="IPR029063">
    <property type="entry name" value="SAM-dependent_MTases_sf"/>
</dbReference>
<dbReference type="PROSITE" id="PS51687">
    <property type="entry name" value="SAM_MT_RNA_M5U"/>
    <property type="match status" value="1"/>
</dbReference>